<keyword evidence="1" id="KW-1133">Transmembrane helix</keyword>
<proteinExistence type="predicted"/>
<gene>
    <name evidence="2" type="ORF">H9830_01085</name>
</gene>
<evidence type="ECO:0000313" key="3">
    <source>
        <dbReference type="Proteomes" id="UP000824005"/>
    </source>
</evidence>
<dbReference type="EMBL" id="DXDC01000029">
    <property type="protein sequence ID" value="HIY64855.1"/>
    <property type="molecule type" value="Genomic_DNA"/>
</dbReference>
<feature type="transmembrane region" description="Helical" evidence="1">
    <location>
        <begin position="129"/>
        <end position="149"/>
    </location>
</feature>
<reference evidence="2" key="1">
    <citation type="journal article" date="2021" name="PeerJ">
        <title>Extensive microbial diversity within the chicken gut microbiome revealed by metagenomics and culture.</title>
        <authorList>
            <person name="Gilroy R."/>
            <person name="Ravi A."/>
            <person name="Getino M."/>
            <person name="Pursley I."/>
            <person name="Horton D.L."/>
            <person name="Alikhan N.F."/>
            <person name="Baker D."/>
            <person name="Gharbi K."/>
            <person name="Hall N."/>
            <person name="Watson M."/>
            <person name="Adriaenssens E.M."/>
            <person name="Foster-Nyarko E."/>
            <person name="Jarju S."/>
            <person name="Secka A."/>
            <person name="Antonio M."/>
            <person name="Oren A."/>
            <person name="Chaudhuri R.R."/>
            <person name="La Ragione R."/>
            <person name="Hildebrand F."/>
            <person name="Pallen M.J."/>
        </authorList>
    </citation>
    <scope>NUCLEOTIDE SEQUENCE</scope>
    <source>
        <strain evidence="2">ChiGjej1B1-98</strain>
    </source>
</reference>
<evidence type="ECO:0000313" key="2">
    <source>
        <dbReference type="EMBL" id="HIY64855.1"/>
    </source>
</evidence>
<organism evidence="2 3">
    <name type="scientific">Candidatus Agrococcus pullicola</name>
    <dbReference type="NCBI Taxonomy" id="2838429"/>
    <lineage>
        <taxon>Bacteria</taxon>
        <taxon>Bacillati</taxon>
        <taxon>Actinomycetota</taxon>
        <taxon>Actinomycetes</taxon>
        <taxon>Micrococcales</taxon>
        <taxon>Microbacteriaceae</taxon>
        <taxon>Agrococcus</taxon>
    </lineage>
</organism>
<comment type="caution">
    <text evidence="2">The sequence shown here is derived from an EMBL/GenBank/DDBJ whole genome shotgun (WGS) entry which is preliminary data.</text>
</comment>
<feature type="transmembrane region" description="Helical" evidence="1">
    <location>
        <begin position="12"/>
        <end position="34"/>
    </location>
</feature>
<dbReference type="AlphaFoldDB" id="A0A9D1YSM1"/>
<feature type="transmembrane region" description="Helical" evidence="1">
    <location>
        <begin position="55"/>
        <end position="74"/>
    </location>
</feature>
<sequence>MSLVLAVLTTSVTGLMVGVEFAVALVINPITLRLPVAGSIAARSEGARMLGRVMPFWYIGSLVLTAALVVFTWGTAPANTAMVAAALLVISVVMSVALLVPINNRSAMWTPDDHPADWREQQQRWDRLHYARVAIIVAAFVLIAVTTALL</sequence>
<keyword evidence="1" id="KW-0812">Transmembrane</keyword>
<dbReference type="Pfam" id="PF08592">
    <property type="entry name" value="Anthrone_oxy"/>
    <property type="match status" value="1"/>
</dbReference>
<name>A0A9D1YSM1_9MICO</name>
<reference evidence="2" key="2">
    <citation type="submission" date="2021-04" db="EMBL/GenBank/DDBJ databases">
        <authorList>
            <person name="Gilroy R."/>
        </authorList>
    </citation>
    <scope>NUCLEOTIDE SEQUENCE</scope>
    <source>
        <strain evidence="2">ChiGjej1B1-98</strain>
    </source>
</reference>
<dbReference type="Proteomes" id="UP000824005">
    <property type="component" value="Unassembled WGS sequence"/>
</dbReference>
<keyword evidence="1" id="KW-0472">Membrane</keyword>
<accession>A0A9D1YSM1</accession>
<protein>
    <submittedName>
        <fullName evidence="2">DUF1772 domain-containing protein</fullName>
    </submittedName>
</protein>
<feature type="transmembrane region" description="Helical" evidence="1">
    <location>
        <begin position="80"/>
        <end position="100"/>
    </location>
</feature>
<dbReference type="InterPro" id="IPR013901">
    <property type="entry name" value="Anthrone_oxy"/>
</dbReference>
<evidence type="ECO:0000256" key="1">
    <source>
        <dbReference type="SAM" id="Phobius"/>
    </source>
</evidence>